<dbReference type="InterPro" id="IPR036866">
    <property type="entry name" value="RibonucZ/Hydroxyglut_hydro"/>
</dbReference>
<dbReference type="Proteomes" id="UP000241639">
    <property type="component" value="Unassembled WGS sequence"/>
</dbReference>
<name>A0A2T4ZCC7_9BACL</name>
<feature type="transmembrane region" description="Helical" evidence="6">
    <location>
        <begin position="354"/>
        <end position="373"/>
    </location>
</feature>
<keyword evidence="4 6" id="KW-1133">Transmembrane helix</keyword>
<dbReference type="Pfam" id="PF00753">
    <property type="entry name" value="Lactamase_B"/>
    <property type="match status" value="1"/>
</dbReference>
<evidence type="ECO:0000256" key="4">
    <source>
        <dbReference type="ARBA" id="ARBA00022989"/>
    </source>
</evidence>
<dbReference type="Pfam" id="PF03772">
    <property type="entry name" value="Competence"/>
    <property type="match status" value="1"/>
</dbReference>
<dbReference type="NCBIfam" id="TIGR00360">
    <property type="entry name" value="ComEC_N-term"/>
    <property type="match status" value="1"/>
</dbReference>
<proteinExistence type="predicted"/>
<dbReference type="InterPro" id="IPR025405">
    <property type="entry name" value="DUF4131"/>
</dbReference>
<feature type="transmembrane region" description="Helical" evidence="6">
    <location>
        <begin position="329"/>
        <end position="348"/>
    </location>
</feature>
<dbReference type="InterPro" id="IPR052159">
    <property type="entry name" value="Competence_DNA_uptake"/>
</dbReference>
<dbReference type="NCBIfam" id="TIGR00361">
    <property type="entry name" value="ComEC_Rec2"/>
    <property type="match status" value="1"/>
</dbReference>
<dbReference type="InterPro" id="IPR004477">
    <property type="entry name" value="ComEC_N"/>
</dbReference>
<dbReference type="PANTHER" id="PTHR30619:SF1">
    <property type="entry name" value="RECOMBINATION PROTEIN 2"/>
    <property type="match status" value="1"/>
</dbReference>
<comment type="subcellular location">
    <subcellularLocation>
        <location evidence="1">Cell membrane</location>
        <topology evidence="1">Multi-pass membrane protein</topology>
    </subcellularLocation>
</comment>
<feature type="transmembrane region" description="Helical" evidence="6">
    <location>
        <begin position="248"/>
        <end position="275"/>
    </location>
</feature>
<dbReference type="SUPFAM" id="SSF56281">
    <property type="entry name" value="Metallo-hydrolase/oxidoreductase"/>
    <property type="match status" value="1"/>
</dbReference>
<keyword evidence="9" id="KW-1185">Reference proteome</keyword>
<keyword evidence="3 6" id="KW-0812">Transmembrane</keyword>
<reference evidence="8 9" key="1">
    <citation type="submission" date="2018-04" db="EMBL/GenBank/DDBJ databases">
        <title>Genomic Encyclopedia of Archaeal and Bacterial Type Strains, Phase II (KMG-II): from individual species to whole genera.</title>
        <authorList>
            <person name="Goeker M."/>
        </authorList>
    </citation>
    <scope>NUCLEOTIDE SEQUENCE [LARGE SCALE GENOMIC DNA]</scope>
    <source>
        <strain evidence="8 9">DSM 45169</strain>
    </source>
</reference>
<evidence type="ECO:0000313" key="8">
    <source>
        <dbReference type="EMBL" id="PTM59535.1"/>
    </source>
</evidence>
<accession>A0A2T4ZCC7</accession>
<evidence type="ECO:0000256" key="3">
    <source>
        <dbReference type="ARBA" id="ARBA00022692"/>
    </source>
</evidence>
<dbReference type="GO" id="GO:0005886">
    <property type="term" value="C:plasma membrane"/>
    <property type="evidence" value="ECO:0007669"/>
    <property type="project" value="UniProtKB-SubCell"/>
</dbReference>
<evidence type="ECO:0000256" key="5">
    <source>
        <dbReference type="ARBA" id="ARBA00023136"/>
    </source>
</evidence>
<evidence type="ECO:0000313" key="9">
    <source>
        <dbReference type="Proteomes" id="UP000241639"/>
    </source>
</evidence>
<feature type="transmembrane region" description="Helical" evidence="6">
    <location>
        <begin position="411"/>
        <end position="434"/>
    </location>
</feature>
<keyword evidence="5 6" id="KW-0472">Membrane</keyword>
<feature type="transmembrane region" description="Helical" evidence="6">
    <location>
        <begin position="295"/>
        <end position="322"/>
    </location>
</feature>
<gene>
    <name evidence="8" type="ORF">C8J48_2159</name>
</gene>
<comment type="caution">
    <text evidence="8">The sequence shown here is derived from an EMBL/GenBank/DDBJ whole genome shotgun (WGS) entry which is preliminary data.</text>
</comment>
<protein>
    <submittedName>
        <fullName evidence="8">Competence protein ComEC</fullName>
    </submittedName>
</protein>
<dbReference type="InterPro" id="IPR004797">
    <property type="entry name" value="Competence_ComEC/Rec2"/>
</dbReference>
<dbReference type="InterPro" id="IPR035681">
    <property type="entry name" value="ComA-like_MBL"/>
</dbReference>
<feature type="transmembrane region" description="Helical" evidence="6">
    <location>
        <begin position="441"/>
        <end position="466"/>
    </location>
</feature>
<dbReference type="Gene3D" id="3.60.15.10">
    <property type="entry name" value="Ribonuclease Z/Hydroxyacylglutathione hydrolase-like"/>
    <property type="match status" value="1"/>
</dbReference>
<feature type="transmembrane region" description="Helical" evidence="6">
    <location>
        <begin position="478"/>
        <end position="498"/>
    </location>
</feature>
<dbReference type="CDD" id="cd07731">
    <property type="entry name" value="ComA-like_MBL-fold"/>
    <property type="match status" value="1"/>
</dbReference>
<feature type="transmembrane region" description="Helical" evidence="6">
    <location>
        <begin position="53"/>
        <end position="71"/>
    </location>
</feature>
<dbReference type="GO" id="GO:0030420">
    <property type="term" value="P:establishment of competence for transformation"/>
    <property type="evidence" value="ECO:0007669"/>
    <property type="project" value="InterPro"/>
</dbReference>
<dbReference type="InterPro" id="IPR001279">
    <property type="entry name" value="Metallo-B-lactamas"/>
</dbReference>
<dbReference type="Pfam" id="PF13567">
    <property type="entry name" value="DUF4131"/>
    <property type="match status" value="1"/>
</dbReference>
<feature type="transmembrane region" description="Helical" evidence="6">
    <location>
        <begin position="505"/>
        <end position="522"/>
    </location>
</feature>
<feature type="transmembrane region" description="Helical" evidence="6">
    <location>
        <begin position="6"/>
        <end position="23"/>
    </location>
</feature>
<sequence>MLQGRPFVAMGVGWIAGILIATQTTVDARWWLVATVVCLLVGVGWIYYTGRGWAAVLLMIGLCMGAAHLMWTEARNYTDIPSGSVQGGETWRLEGIVVSPPEVDGDRGRWIVQVKQIEDTAGRTIDVDERLLVQKQFYQHEQKQATIKLKRGQILRFSARLQSPEPARNPGAFDYRTYLYHRGIHWIAEVDAMEVVDDSTSWRSGVDSLRSFLGERLEVIYPETTAGMIRGMLLGERKEVPPQVEEDFALLGLIHLLAISGLHVGIFVGCLFGGLQWSGMRRERAAAVTMLAIPIYVLLTGAGVPVVRAGMMGILALLALMLRRFSDSLSFLAVALVAMLIWNPYALFEVGFQLSFTVTAALLIAVRPLAHVFPFPWPRFNQLLAVTLTAQWASLPLILHHFREISLLSGLLNLAVVPVVSIAVIPVAFLALLLSLVHEGLAWLPALFSSWVLEQVVAVVHHIAAWNVGRLIVSPPSWGWIAAYAVTGAGLLMGFTGGPLLRRRLLPGALVMSLVLAWWAWLPAGWANAELRITFLDVGQGDCVVIETPANRVLVVDGGGNLPFFQEEWQQPRRDYEVGRDVVVRYLQYRGIRRIDEMVLSHGDADHIGGLRAVARRYPVERVIRNHHPPQSDMEAELMELLYARGAEVLVPQTGAEWELEPGIRWQFLHPGETLGTEPNNDSVVFLLTAFQQRILLTGDIEEEAERQLLRQWDLPPLDLMKVAHHGSRTSTAEEWLEQTRPQMAVISAGRNNRYGHPSPEVVERLGNHGVQLWRTDRDGAVTFILDETGWRVETMVEYE</sequence>
<evidence type="ECO:0000256" key="6">
    <source>
        <dbReference type="SAM" id="Phobius"/>
    </source>
</evidence>
<evidence type="ECO:0000256" key="2">
    <source>
        <dbReference type="ARBA" id="ARBA00022475"/>
    </source>
</evidence>
<feature type="transmembrane region" description="Helical" evidence="6">
    <location>
        <begin position="30"/>
        <end position="47"/>
    </location>
</feature>
<organism evidence="8 9">
    <name type="scientific">Desmospora activa DSM 45169</name>
    <dbReference type="NCBI Taxonomy" id="1121389"/>
    <lineage>
        <taxon>Bacteria</taxon>
        <taxon>Bacillati</taxon>
        <taxon>Bacillota</taxon>
        <taxon>Bacilli</taxon>
        <taxon>Bacillales</taxon>
        <taxon>Thermoactinomycetaceae</taxon>
        <taxon>Desmospora</taxon>
    </lineage>
</organism>
<dbReference type="RefSeq" id="WP_170105372.1">
    <property type="nucleotide sequence ID" value="NZ_PZZP01000001.1"/>
</dbReference>
<evidence type="ECO:0000259" key="7">
    <source>
        <dbReference type="SMART" id="SM00849"/>
    </source>
</evidence>
<dbReference type="SMART" id="SM00849">
    <property type="entry name" value="Lactamase_B"/>
    <property type="match status" value="1"/>
</dbReference>
<feature type="domain" description="Metallo-beta-lactamase" evidence="7">
    <location>
        <begin position="540"/>
        <end position="751"/>
    </location>
</feature>
<dbReference type="AlphaFoldDB" id="A0A2T4ZCC7"/>
<dbReference type="PANTHER" id="PTHR30619">
    <property type="entry name" value="DNA INTERNALIZATION/COMPETENCE PROTEIN COMEC/REC2"/>
    <property type="match status" value="1"/>
</dbReference>
<dbReference type="EMBL" id="PZZP01000001">
    <property type="protein sequence ID" value="PTM59535.1"/>
    <property type="molecule type" value="Genomic_DNA"/>
</dbReference>
<keyword evidence="2" id="KW-1003">Cell membrane</keyword>
<evidence type="ECO:0000256" key="1">
    <source>
        <dbReference type="ARBA" id="ARBA00004651"/>
    </source>
</evidence>